<dbReference type="RefSeq" id="WP_081362538.1">
    <property type="nucleotide sequence ID" value="NZ_CP027717.1"/>
</dbReference>
<sequence length="285" mass="26762">MDYPKSVPSAGLVNGRFVDENPLTGTPGSLIPADWGNGVTQELLAVITAADLTPSEANLTQLLSAIRSISRKSAGLGIQRFTANGSFTVPEGVTKIWLSGCAGGGGGGSCPAGTSGSASGGSGGGAGQPAIKVPVTVTPGQVIPITIGAAGVGGVSGVSNPTSGGNTLVGVGGALLVLSGGGAGNSGANLPVDRVAGPRGGEGFPAGGDATDSQAQVTAGLSGAGASGPFGGGGSACRYGTSGGYAARDAYGFGAGGSGAGGWYISGALAVSGGRGAPGLMIIEW</sequence>
<reference evidence="3" key="1">
    <citation type="submission" date="2020-12" db="EMBL/GenBank/DDBJ databases">
        <title>Generalized mutagenesis with transposon Tn5. A laboratory procedure for the identification of genes responsible for a bacterial phenotype and its regulation, illustrated with phenazine production in Pseudomonas chlororaphis.</title>
        <authorList>
            <person name="Muzio F."/>
            <person name="Sobrero P."/>
            <person name="Agaras B."/>
            <person name="Valverde C."/>
        </authorList>
    </citation>
    <scope>NUCLEOTIDE SEQUENCE</scope>
    <source>
        <strain evidence="3">SMMP3</strain>
    </source>
</reference>
<dbReference type="AlphaFoldDB" id="A0AAJ0ZNL7"/>
<feature type="region of interest" description="Disordered" evidence="1">
    <location>
        <begin position="108"/>
        <end position="127"/>
    </location>
</feature>
<feature type="compositionally biased region" description="Gly residues" evidence="1">
    <location>
        <begin position="118"/>
        <end position="127"/>
    </location>
</feature>
<gene>
    <name evidence="3" type="ORF">I8747_25115</name>
</gene>
<evidence type="ECO:0000313" key="4">
    <source>
        <dbReference type="Proteomes" id="UP000787568"/>
    </source>
</evidence>
<organism evidence="3 4">
    <name type="scientific">Pseudomonas chlororaphis subsp. aurantiaca</name>
    <dbReference type="NCBI Taxonomy" id="86192"/>
    <lineage>
        <taxon>Bacteria</taxon>
        <taxon>Pseudomonadati</taxon>
        <taxon>Pseudomonadota</taxon>
        <taxon>Gammaproteobacteria</taxon>
        <taxon>Pseudomonadales</taxon>
        <taxon>Pseudomonadaceae</taxon>
        <taxon>Pseudomonas</taxon>
    </lineage>
</organism>
<protein>
    <recommendedName>
        <fullName evidence="2">Glycine-rich domain-containing protein</fullName>
    </recommendedName>
</protein>
<feature type="domain" description="Glycine-rich" evidence="2">
    <location>
        <begin position="83"/>
        <end position="285"/>
    </location>
</feature>
<comment type="caution">
    <text evidence="3">The sequence shown here is derived from an EMBL/GenBank/DDBJ whole genome shotgun (WGS) entry which is preliminary data.</text>
</comment>
<name>A0AAJ0ZNL7_9PSED</name>
<evidence type="ECO:0000256" key="1">
    <source>
        <dbReference type="SAM" id="MobiDB-lite"/>
    </source>
</evidence>
<dbReference type="InterPro" id="IPR049304">
    <property type="entry name" value="Gly_rich_dom"/>
</dbReference>
<dbReference type="Proteomes" id="UP000787568">
    <property type="component" value="Unassembled WGS sequence"/>
</dbReference>
<dbReference type="Pfam" id="PF21722">
    <property type="entry name" value="Gly_rich_2"/>
    <property type="match status" value="1"/>
</dbReference>
<proteinExistence type="predicted"/>
<dbReference type="EMBL" id="JAEEFW010000008">
    <property type="protein sequence ID" value="MBU4636100.1"/>
    <property type="molecule type" value="Genomic_DNA"/>
</dbReference>
<accession>A0AAJ0ZNL7</accession>
<evidence type="ECO:0000313" key="3">
    <source>
        <dbReference type="EMBL" id="MBU4636100.1"/>
    </source>
</evidence>
<evidence type="ECO:0000259" key="2">
    <source>
        <dbReference type="Pfam" id="PF21722"/>
    </source>
</evidence>